<protein>
    <submittedName>
        <fullName evidence="4">17532_t:CDS:1</fullName>
    </submittedName>
</protein>
<sequence>MDKVQLDNIIEIWKLIGLTRMYKHYIILLIDGESVGVITQFQYVDNSELIINDFHVFNQLKTPYIFTTEVQQRVQKKVKYSYRFGKIKKALNMALDLGCEDEFINIIDGFIDRKKCSIEETSKENIQVLISDPIVIKHRGWPATKHIKASSESDMQHSSANNSAMSLPDPNLRMRSIEKLDNTFASRVPFEPINANELYKMNKDFSTESSTPAIKSNNNEVKHKYICHACGELGHNARSCSKNAK</sequence>
<dbReference type="InterPro" id="IPR036875">
    <property type="entry name" value="Znf_CCHC_sf"/>
</dbReference>
<comment type="caution">
    <text evidence="4">The sequence shown here is derived from an EMBL/GenBank/DDBJ whole genome shotgun (WGS) entry which is preliminary data.</text>
</comment>
<keyword evidence="1" id="KW-0479">Metal-binding</keyword>
<dbReference type="SUPFAM" id="SSF57756">
    <property type="entry name" value="Retrovirus zinc finger-like domains"/>
    <property type="match status" value="1"/>
</dbReference>
<evidence type="ECO:0000313" key="5">
    <source>
        <dbReference type="Proteomes" id="UP000789901"/>
    </source>
</evidence>
<dbReference type="EMBL" id="CAJVQB010019687">
    <property type="protein sequence ID" value="CAG8792005.1"/>
    <property type="molecule type" value="Genomic_DNA"/>
</dbReference>
<keyword evidence="5" id="KW-1185">Reference proteome</keyword>
<gene>
    <name evidence="4" type="ORF">GMARGA_LOCUS21380</name>
</gene>
<evidence type="ECO:0000256" key="1">
    <source>
        <dbReference type="PROSITE-ProRule" id="PRU00047"/>
    </source>
</evidence>
<organism evidence="4 5">
    <name type="scientific">Gigaspora margarita</name>
    <dbReference type="NCBI Taxonomy" id="4874"/>
    <lineage>
        <taxon>Eukaryota</taxon>
        <taxon>Fungi</taxon>
        <taxon>Fungi incertae sedis</taxon>
        <taxon>Mucoromycota</taxon>
        <taxon>Glomeromycotina</taxon>
        <taxon>Glomeromycetes</taxon>
        <taxon>Diversisporales</taxon>
        <taxon>Gigasporaceae</taxon>
        <taxon>Gigaspora</taxon>
    </lineage>
</organism>
<dbReference type="PROSITE" id="PS50158">
    <property type="entry name" value="ZF_CCHC"/>
    <property type="match status" value="1"/>
</dbReference>
<evidence type="ECO:0000313" key="4">
    <source>
        <dbReference type="EMBL" id="CAG8792005.1"/>
    </source>
</evidence>
<proteinExistence type="predicted"/>
<feature type="compositionally biased region" description="Polar residues" evidence="2">
    <location>
        <begin position="156"/>
        <end position="165"/>
    </location>
</feature>
<keyword evidence="1" id="KW-0863">Zinc-finger</keyword>
<evidence type="ECO:0000259" key="3">
    <source>
        <dbReference type="PROSITE" id="PS50158"/>
    </source>
</evidence>
<name>A0ABN7VRS3_GIGMA</name>
<feature type="region of interest" description="Disordered" evidence="2">
    <location>
        <begin position="151"/>
        <end position="170"/>
    </location>
</feature>
<dbReference type="InterPro" id="IPR001878">
    <property type="entry name" value="Znf_CCHC"/>
</dbReference>
<keyword evidence="1" id="KW-0862">Zinc</keyword>
<dbReference type="Proteomes" id="UP000789901">
    <property type="component" value="Unassembled WGS sequence"/>
</dbReference>
<reference evidence="4 5" key="1">
    <citation type="submission" date="2021-06" db="EMBL/GenBank/DDBJ databases">
        <authorList>
            <person name="Kallberg Y."/>
            <person name="Tangrot J."/>
            <person name="Rosling A."/>
        </authorList>
    </citation>
    <scope>NUCLEOTIDE SEQUENCE [LARGE SCALE GENOMIC DNA]</scope>
    <source>
        <strain evidence="4 5">120-4 pot B 10/14</strain>
    </source>
</reference>
<accession>A0ABN7VRS3</accession>
<evidence type="ECO:0000256" key="2">
    <source>
        <dbReference type="SAM" id="MobiDB-lite"/>
    </source>
</evidence>
<feature type="domain" description="CCHC-type" evidence="3">
    <location>
        <begin position="227"/>
        <end position="242"/>
    </location>
</feature>